<proteinExistence type="predicted"/>
<sequence>MRGVRFCACPTSWAGRHCTYDFNRASIMKPPICHLCGRNMLDADGPQGADLVAFADFQPLPYGVAGHPHGLEWFCAEHLSAAQSLAGLDHAEAMQQLRDRYGPEPL</sequence>
<reference evidence="2 3" key="1">
    <citation type="journal article" date="2017" name="DNA Res.">
        <title>Complete genome sequence and expression profile of the commercial lytic enzyme producer Lysobacter enzymogenes M497-1.</title>
        <authorList>
            <person name="Takami H."/>
            <person name="Toyoda A."/>
            <person name="Uchiyama I."/>
            <person name="Itoh T."/>
            <person name="Takaki Y."/>
            <person name="Arai W."/>
            <person name="Nishi S."/>
            <person name="Kawai M."/>
            <person name="Shinya K."/>
            <person name="Ikeda H."/>
        </authorList>
    </citation>
    <scope>NUCLEOTIDE SEQUENCE [LARGE SCALE GENOMIC DNA]</scope>
    <source>
        <strain evidence="2 3">M497-1</strain>
    </source>
</reference>
<evidence type="ECO:0000313" key="2">
    <source>
        <dbReference type="EMBL" id="BAV95605.1"/>
    </source>
</evidence>
<dbReference type="InterPro" id="IPR000742">
    <property type="entry name" value="EGF"/>
</dbReference>
<dbReference type="EMBL" id="AP014940">
    <property type="protein sequence ID" value="BAV95605.1"/>
    <property type="molecule type" value="Genomic_DNA"/>
</dbReference>
<dbReference type="AlphaFoldDB" id="A0AAU9AEH2"/>
<organism evidence="2 3">
    <name type="scientific">Lysobacter enzymogenes</name>
    <dbReference type="NCBI Taxonomy" id="69"/>
    <lineage>
        <taxon>Bacteria</taxon>
        <taxon>Pseudomonadati</taxon>
        <taxon>Pseudomonadota</taxon>
        <taxon>Gammaproteobacteria</taxon>
        <taxon>Lysobacterales</taxon>
        <taxon>Lysobacteraceae</taxon>
        <taxon>Lysobacter</taxon>
    </lineage>
</organism>
<protein>
    <recommendedName>
        <fullName evidence="1">EGF-like domain-containing protein</fullName>
    </recommendedName>
</protein>
<gene>
    <name evidence="2" type="ORF">LEN_0118</name>
</gene>
<dbReference type="Proteomes" id="UP000218824">
    <property type="component" value="Chromosome"/>
</dbReference>
<evidence type="ECO:0000313" key="3">
    <source>
        <dbReference type="Proteomes" id="UP000218824"/>
    </source>
</evidence>
<accession>A0AAU9AEH2</accession>
<evidence type="ECO:0000259" key="1">
    <source>
        <dbReference type="PROSITE" id="PS00022"/>
    </source>
</evidence>
<dbReference type="PROSITE" id="PS00022">
    <property type="entry name" value="EGF_1"/>
    <property type="match status" value="1"/>
</dbReference>
<feature type="domain" description="EGF-like" evidence="1">
    <location>
        <begin position="7"/>
        <end position="18"/>
    </location>
</feature>
<dbReference type="KEGG" id="lem:LEN_0118"/>
<name>A0AAU9AEH2_LYSEN</name>